<protein>
    <submittedName>
        <fullName evidence="3">Uncharacterized protein</fullName>
    </submittedName>
</protein>
<comment type="caution">
    <text evidence="3">The sequence shown here is derived from an EMBL/GenBank/DDBJ whole genome shotgun (WGS) entry which is preliminary data.</text>
</comment>
<feature type="region of interest" description="Disordered" evidence="1">
    <location>
        <begin position="176"/>
        <end position="230"/>
    </location>
</feature>
<evidence type="ECO:0000256" key="1">
    <source>
        <dbReference type="SAM" id="MobiDB-lite"/>
    </source>
</evidence>
<keyword evidence="2" id="KW-0812">Transmembrane</keyword>
<proteinExistence type="predicted"/>
<feature type="region of interest" description="Disordered" evidence="1">
    <location>
        <begin position="291"/>
        <end position="314"/>
    </location>
</feature>
<feature type="region of interest" description="Disordered" evidence="1">
    <location>
        <begin position="109"/>
        <end position="142"/>
    </location>
</feature>
<dbReference type="EMBL" id="VIIS01000953">
    <property type="protein sequence ID" value="KAF0303333.1"/>
    <property type="molecule type" value="Genomic_DNA"/>
</dbReference>
<dbReference type="AlphaFoldDB" id="A0A6A4WBG9"/>
<feature type="transmembrane region" description="Helical" evidence="2">
    <location>
        <begin position="334"/>
        <end position="355"/>
    </location>
</feature>
<evidence type="ECO:0000256" key="2">
    <source>
        <dbReference type="SAM" id="Phobius"/>
    </source>
</evidence>
<accession>A0A6A4WBG9</accession>
<sequence>MGPAAVGGRDFPARHSPVCDTLAEFISPETCLQLEKAIKQSDPGVLDDLIELVDANLAQPDSTTDSSEPADTTPGVTPEEPEAQSETSFKSPSPWDFSSRASLRPISQSLGLVDSPGGWPKSAGRAPRSVVAIGGENRPRRRSLTRAWRTDWPRKAHQYETALRYSRNELPRASFAASARGAKSEHHQSEGRYSFNERLSRRHDSEGSGQRSPSIQKRSGLSDSHSMSNNGLRRLWSRMKSAMSRLPRMMSRRLHGLRRWMASRRAQWSSGDQELSDTSRYPRYEQGQHQNYYQTEQQEPAVSQRQSSSAEERRMCRCNVPPRKRYRNVVASSALGQFLSTSFWIPALGLVYLLGFSR</sequence>
<organism evidence="3 4">
    <name type="scientific">Amphibalanus amphitrite</name>
    <name type="common">Striped barnacle</name>
    <name type="synonym">Balanus amphitrite</name>
    <dbReference type="NCBI Taxonomy" id="1232801"/>
    <lineage>
        <taxon>Eukaryota</taxon>
        <taxon>Metazoa</taxon>
        <taxon>Ecdysozoa</taxon>
        <taxon>Arthropoda</taxon>
        <taxon>Crustacea</taxon>
        <taxon>Multicrustacea</taxon>
        <taxon>Cirripedia</taxon>
        <taxon>Thoracica</taxon>
        <taxon>Thoracicalcarea</taxon>
        <taxon>Balanomorpha</taxon>
        <taxon>Balanoidea</taxon>
        <taxon>Balanidae</taxon>
        <taxon>Amphibalaninae</taxon>
        <taxon>Amphibalanus</taxon>
    </lineage>
</organism>
<evidence type="ECO:0000313" key="3">
    <source>
        <dbReference type="EMBL" id="KAF0303333.1"/>
    </source>
</evidence>
<keyword evidence="2" id="KW-0472">Membrane</keyword>
<reference evidence="3 4" key="1">
    <citation type="submission" date="2019-07" db="EMBL/GenBank/DDBJ databases">
        <title>Draft genome assembly of a fouling barnacle, Amphibalanus amphitrite (Darwin, 1854): The first reference genome for Thecostraca.</title>
        <authorList>
            <person name="Kim W."/>
        </authorList>
    </citation>
    <scope>NUCLEOTIDE SEQUENCE [LARGE SCALE GENOMIC DNA]</scope>
    <source>
        <strain evidence="3">SNU_AA5</strain>
        <tissue evidence="3">Soma without cirri and trophi</tissue>
    </source>
</reference>
<name>A0A6A4WBG9_AMPAM</name>
<feature type="region of interest" description="Disordered" evidence="1">
    <location>
        <begin position="58"/>
        <end position="97"/>
    </location>
</feature>
<evidence type="ECO:0000313" key="4">
    <source>
        <dbReference type="Proteomes" id="UP000440578"/>
    </source>
</evidence>
<feature type="compositionally biased region" description="Polar residues" evidence="1">
    <location>
        <begin position="291"/>
        <end position="301"/>
    </location>
</feature>
<feature type="compositionally biased region" description="Polar residues" evidence="1">
    <location>
        <begin position="207"/>
        <end position="230"/>
    </location>
</feature>
<keyword evidence="4" id="KW-1185">Reference proteome</keyword>
<gene>
    <name evidence="3" type="ORF">FJT64_024681</name>
</gene>
<feature type="compositionally biased region" description="Polar residues" evidence="1">
    <location>
        <begin position="59"/>
        <end position="70"/>
    </location>
</feature>
<dbReference type="Proteomes" id="UP000440578">
    <property type="component" value="Unassembled WGS sequence"/>
</dbReference>
<keyword evidence="2" id="KW-1133">Transmembrane helix</keyword>